<feature type="domain" description="GGDEF" evidence="6">
    <location>
        <begin position="401"/>
        <end position="534"/>
    </location>
</feature>
<dbReference type="FunFam" id="3.30.70.270:FF:000001">
    <property type="entry name" value="Diguanylate cyclase domain protein"/>
    <property type="match status" value="1"/>
</dbReference>
<dbReference type="InterPro" id="IPR035965">
    <property type="entry name" value="PAS-like_dom_sf"/>
</dbReference>
<dbReference type="SMART" id="SM00052">
    <property type="entry name" value="EAL"/>
    <property type="match status" value="1"/>
</dbReference>
<dbReference type="PANTHER" id="PTHR44757">
    <property type="entry name" value="DIGUANYLATE CYCLASE DGCP"/>
    <property type="match status" value="1"/>
</dbReference>
<dbReference type="PROSITE" id="PS50887">
    <property type="entry name" value="GGDEF"/>
    <property type="match status" value="1"/>
</dbReference>
<dbReference type="CDD" id="cd01949">
    <property type="entry name" value="GGDEF"/>
    <property type="match status" value="1"/>
</dbReference>
<dbReference type="RefSeq" id="WP_243865055.1">
    <property type="nucleotide sequence ID" value="NZ_SOAX01000007.1"/>
</dbReference>
<dbReference type="AlphaFoldDB" id="A0A4R7JL70"/>
<dbReference type="InterPro" id="IPR029787">
    <property type="entry name" value="Nucleotide_cyclase"/>
</dbReference>
<evidence type="ECO:0000313" key="8">
    <source>
        <dbReference type="Proteomes" id="UP000295830"/>
    </source>
</evidence>
<reference evidence="7 8" key="1">
    <citation type="submission" date="2019-03" db="EMBL/GenBank/DDBJ databases">
        <title>Genomic Encyclopedia of Type Strains, Phase IV (KMG-IV): sequencing the most valuable type-strain genomes for metagenomic binning, comparative biology and taxonomic classification.</title>
        <authorList>
            <person name="Goeker M."/>
        </authorList>
    </citation>
    <scope>NUCLEOTIDE SEQUENCE [LARGE SCALE GENOMIC DNA]</scope>
    <source>
        <strain evidence="7 8">DSM 15505</strain>
    </source>
</reference>
<dbReference type="GO" id="GO:0003824">
    <property type="term" value="F:catalytic activity"/>
    <property type="evidence" value="ECO:0007669"/>
    <property type="project" value="UniProtKB-ARBA"/>
</dbReference>
<keyword evidence="2" id="KW-0812">Transmembrane</keyword>
<protein>
    <submittedName>
        <fullName evidence="7">PAS domain S-box-containing protein/diguanylate cyclase (GGDEF)-like protein</fullName>
    </submittedName>
</protein>
<sequence>MAWRRLKRAAGSSPGMRYLGLVSGLLVVAVVAASFTVAVVQLQSSVAAYLAANGVWSRGQAETVRYLDRYAETGEPQALAQARNWYTIPLSDLRARRAMELESPDYDVAREQLRRGRVHPEDIPLMITLFRFVSDAPYFREAVQAWRETDPYILELGRIADQLEAEWTSDDPSRQRIDELRGQLEHHSRELITLATAFRGAMVKAAHTLTWLLSVVGIGFFLILGGFATILMLRLTRAIRHSEQKFRATFEQAAVGIAQGDSQGRFLEANQALCNILGYSREELLQLRYPHLIHPEDRWVGRPERRAAAAGELDSYTIEQRLIRSDGETVWVKLTVSGFRDQTNPSEMRYIGILEDVSESRRLSEELSHQATHDELTGLLNRRAFERHLGDYLRRAHSENSVHALCFIDLDQFKIVNDTQGHEVGDQLLRQVADHLSGHLRKGDLLARLGGDEFGLILDRCDPQSAVMVAEKLRRALDEATFEWQGHSFSGGCSIGVVPITSAAADTVELLRAADAACHLAKEQGRNRVHLAADDDTELSERREQMEWVGRIRSALEQDRFYMDAQFIASLADPTRVRYEVLVRMLDEDGNRVPPGTFLPASERFGLAHQIDRWVLEHVCQQLQAHPEHLAELEACHVNVSGRSFDHEDFIDFVVGLLERYRVPPEKLCFEITETAAIRHLADVHAFMKRLGALGCTFALDDFGSGLSSFGYLRDMPVDLLKIDGSFVRNIAHDETDRAMVRAINDIGQTLGKTIVAEFVEDDDALNMLREMGVDYGQGFGIHRPSSFLELISSD</sequence>
<dbReference type="NCBIfam" id="TIGR00229">
    <property type="entry name" value="sensory_box"/>
    <property type="match status" value="1"/>
</dbReference>
<evidence type="ECO:0000313" key="7">
    <source>
        <dbReference type="EMBL" id="TDT37773.1"/>
    </source>
</evidence>
<dbReference type="PROSITE" id="PS50112">
    <property type="entry name" value="PAS"/>
    <property type="match status" value="1"/>
</dbReference>
<evidence type="ECO:0000259" key="4">
    <source>
        <dbReference type="PROSITE" id="PS50113"/>
    </source>
</evidence>
<evidence type="ECO:0000259" key="3">
    <source>
        <dbReference type="PROSITE" id="PS50112"/>
    </source>
</evidence>
<dbReference type="InterPro" id="IPR035919">
    <property type="entry name" value="EAL_sf"/>
</dbReference>
<dbReference type="Gene3D" id="3.30.70.270">
    <property type="match status" value="1"/>
</dbReference>
<dbReference type="SUPFAM" id="SSF141868">
    <property type="entry name" value="EAL domain-like"/>
    <property type="match status" value="1"/>
</dbReference>
<dbReference type="InterPro" id="IPR000700">
    <property type="entry name" value="PAS-assoc_C"/>
</dbReference>
<proteinExistence type="predicted"/>
<dbReference type="Gene3D" id="3.30.450.20">
    <property type="entry name" value="PAS domain"/>
    <property type="match status" value="1"/>
</dbReference>
<dbReference type="NCBIfam" id="TIGR00254">
    <property type="entry name" value="GGDEF"/>
    <property type="match status" value="1"/>
</dbReference>
<dbReference type="InterPro" id="IPR000014">
    <property type="entry name" value="PAS"/>
</dbReference>
<keyword evidence="2" id="KW-1133">Transmembrane helix</keyword>
<dbReference type="Gene3D" id="3.20.20.450">
    <property type="entry name" value="EAL domain"/>
    <property type="match status" value="1"/>
</dbReference>
<dbReference type="CDD" id="cd00130">
    <property type="entry name" value="PAS"/>
    <property type="match status" value="1"/>
</dbReference>
<dbReference type="CDD" id="cd01948">
    <property type="entry name" value="EAL"/>
    <property type="match status" value="1"/>
</dbReference>
<evidence type="ECO:0000259" key="5">
    <source>
        <dbReference type="PROSITE" id="PS50883"/>
    </source>
</evidence>
<evidence type="ECO:0000256" key="1">
    <source>
        <dbReference type="ARBA" id="ARBA00001946"/>
    </source>
</evidence>
<evidence type="ECO:0000256" key="2">
    <source>
        <dbReference type="SAM" id="Phobius"/>
    </source>
</evidence>
<organism evidence="7 8">
    <name type="scientific">Halospina denitrificans</name>
    <dbReference type="NCBI Taxonomy" id="332522"/>
    <lineage>
        <taxon>Bacteria</taxon>
        <taxon>Pseudomonadati</taxon>
        <taxon>Pseudomonadota</taxon>
        <taxon>Gammaproteobacteria</taxon>
        <taxon>Halospina</taxon>
    </lineage>
</organism>
<gene>
    <name evidence="7" type="ORF">DES49_2733</name>
</gene>
<keyword evidence="8" id="KW-1185">Reference proteome</keyword>
<dbReference type="SMART" id="SM00086">
    <property type="entry name" value="PAC"/>
    <property type="match status" value="1"/>
</dbReference>
<feature type="transmembrane region" description="Helical" evidence="2">
    <location>
        <begin position="211"/>
        <end position="233"/>
    </location>
</feature>
<feature type="domain" description="EAL" evidence="5">
    <location>
        <begin position="545"/>
        <end position="795"/>
    </location>
</feature>
<dbReference type="PROSITE" id="PS50113">
    <property type="entry name" value="PAC"/>
    <property type="match status" value="1"/>
</dbReference>
<dbReference type="PANTHER" id="PTHR44757:SF2">
    <property type="entry name" value="BIOFILM ARCHITECTURE MAINTENANCE PROTEIN MBAA"/>
    <property type="match status" value="1"/>
</dbReference>
<dbReference type="Pfam" id="PF00990">
    <property type="entry name" value="GGDEF"/>
    <property type="match status" value="1"/>
</dbReference>
<keyword evidence="2" id="KW-0472">Membrane</keyword>
<dbReference type="InterPro" id="IPR000160">
    <property type="entry name" value="GGDEF_dom"/>
</dbReference>
<comment type="cofactor">
    <cofactor evidence="1">
        <name>Mg(2+)</name>
        <dbReference type="ChEBI" id="CHEBI:18420"/>
    </cofactor>
</comment>
<dbReference type="InterPro" id="IPR052155">
    <property type="entry name" value="Biofilm_reg_signaling"/>
</dbReference>
<feature type="domain" description="PAC" evidence="4">
    <location>
        <begin position="316"/>
        <end position="369"/>
    </location>
</feature>
<dbReference type="Pfam" id="PF13426">
    <property type="entry name" value="PAS_9"/>
    <property type="match status" value="1"/>
</dbReference>
<name>A0A4R7JL70_9GAMM</name>
<dbReference type="SMART" id="SM00091">
    <property type="entry name" value="PAS"/>
    <property type="match status" value="1"/>
</dbReference>
<dbReference type="InterPro" id="IPR043128">
    <property type="entry name" value="Rev_trsase/Diguanyl_cyclase"/>
</dbReference>
<dbReference type="EMBL" id="SOAX01000007">
    <property type="protein sequence ID" value="TDT37773.1"/>
    <property type="molecule type" value="Genomic_DNA"/>
</dbReference>
<dbReference type="PROSITE" id="PS50883">
    <property type="entry name" value="EAL"/>
    <property type="match status" value="1"/>
</dbReference>
<evidence type="ECO:0000259" key="6">
    <source>
        <dbReference type="PROSITE" id="PS50887"/>
    </source>
</evidence>
<dbReference type="SMART" id="SM00267">
    <property type="entry name" value="GGDEF"/>
    <property type="match status" value="1"/>
</dbReference>
<dbReference type="SUPFAM" id="SSF55785">
    <property type="entry name" value="PYP-like sensor domain (PAS domain)"/>
    <property type="match status" value="1"/>
</dbReference>
<accession>A0A4R7JL70</accession>
<dbReference type="Proteomes" id="UP000295830">
    <property type="component" value="Unassembled WGS sequence"/>
</dbReference>
<dbReference type="InterPro" id="IPR001610">
    <property type="entry name" value="PAC"/>
</dbReference>
<dbReference type="SUPFAM" id="SSF55073">
    <property type="entry name" value="Nucleotide cyclase"/>
    <property type="match status" value="1"/>
</dbReference>
<dbReference type="InterPro" id="IPR001633">
    <property type="entry name" value="EAL_dom"/>
</dbReference>
<feature type="domain" description="PAS" evidence="3">
    <location>
        <begin position="242"/>
        <end position="298"/>
    </location>
</feature>
<comment type="caution">
    <text evidence="7">The sequence shown here is derived from an EMBL/GenBank/DDBJ whole genome shotgun (WGS) entry which is preliminary data.</text>
</comment>
<dbReference type="Pfam" id="PF00563">
    <property type="entry name" value="EAL"/>
    <property type="match status" value="1"/>
</dbReference>